<dbReference type="PANTHER" id="PTHR30203">
    <property type="entry name" value="OUTER MEMBRANE CATION EFFLUX PROTEIN"/>
    <property type="match status" value="1"/>
</dbReference>
<name>Q1JVY3_DESA6</name>
<dbReference type="SUPFAM" id="SSF56954">
    <property type="entry name" value="Outer membrane efflux proteins (OEP)"/>
    <property type="match status" value="1"/>
</dbReference>
<evidence type="ECO:0000313" key="2">
    <source>
        <dbReference type="EMBL" id="EAT14383.1"/>
    </source>
</evidence>
<dbReference type="Pfam" id="PF02321">
    <property type="entry name" value="OEP"/>
    <property type="match status" value="1"/>
</dbReference>
<protein>
    <submittedName>
        <fullName evidence="2">Outer membrane efflux protein</fullName>
    </submittedName>
</protein>
<dbReference type="EMBL" id="AAEW02000029">
    <property type="protein sequence ID" value="EAT14383.1"/>
    <property type="molecule type" value="Genomic_DNA"/>
</dbReference>
<reference evidence="2" key="2">
    <citation type="submission" date="2006-05" db="EMBL/GenBank/DDBJ databases">
        <title>Sequencing of the draft genome and assembly of Desulfuromonas acetoxidans DSM 684.</title>
        <authorList>
            <consortium name="US DOE Joint Genome Institute (JGI-PGF)"/>
            <person name="Copeland A."/>
            <person name="Lucas S."/>
            <person name="Lapidus A."/>
            <person name="Barry K."/>
            <person name="Detter J.C."/>
            <person name="Glavina del Rio T."/>
            <person name="Hammon N."/>
            <person name="Israni S."/>
            <person name="Dalin E."/>
            <person name="Tice H."/>
            <person name="Bruce D."/>
            <person name="Pitluck S."/>
            <person name="Richardson P."/>
        </authorList>
    </citation>
    <scope>NUCLEOTIDE SEQUENCE [LARGE SCALE GENOMIC DNA]</scope>
    <source>
        <strain evidence="2">DSM 684</strain>
    </source>
</reference>
<evidence type="ECO:0000256" key="1">
    <source>
        <dbReference type="ARBA" id="ARBA00007613"/>
    </source>
</evidence>
<dbReference type="AlphaFoldDB" id="Q1JVY3"/>
<comment type="similarity">
    <text evidence="1">Belongs to the outer membrane factor (OMF) (TC 1.B.17) family.</text>
</comment>
<dbReference type="Proteomes" id="UP000005695">
    <property type="component" value="Unassembled WGS sequence"/>
</dbReference>
<dbReference type="InterPro" id="IPR003423">
    <property type="entry name" value="OMP_efflux"/>
</dbReference>
<keyword evidence="3" id="KW-1185">Reference proteome</keyword>
<proteinExistence type="inferred from homology"/>
<dbReference type="Gene3D" id="1.20.1600.10">
    <property type="entry name" value="Outer membrane efflux proteins (OEP)"/>
    <property type="match status" value="1"/>
</dbReference>
<dbReference type="GO" id="GO:0015562">
    <property type="term" value="F:efflux transmembrane transporter activity"/>
    <property type="evidence" value="ECO:0007669"/>
    <property type="project" value="InterPro"/>
</dbReference>
<comment type="caution">
    <text evidence="2">The sequence shown here is derived from an EMBL/GenBank/DDBJ whole genome shotgun (WGS) entry which is preliminary data.</text>
</comment>
<dbReference type="InterPro" id="IPR010131">
    <property type="entry name" value="MdtP/NodT-like"/>
</dbReference>
<gene>
    <name evidence="2" type="ORF">Dace_0296</name>
</gene>
<organism evidence="2 3">
    <name type="scientific">Desulfuromonas acetoxidans (strain DSM 684 / 11070)</name>
    <dbReference type="NCBI Taxonomy" id="281689"/>
    <lineage>
        <taxon>Bacteria</taxon>
        <taxon>Pseudomonadati</taxon>
        <taxon>Thermodesulfobacteriota</taxon>
        <taxon>Desulfuromonadia</taxon>
        <taxon>Desulfuromonadales</taxon>
        <taxon>Desulfuromonadaceae</taxon>
        <taxon>Desulfuromonas</taxon>
    </lineage>
</organism>
<sequence length="542" mass="60363">MLSSCLRPDGAVKQADEAAYGIVAQKQDALQINYPFTLQRAESRLRQRLLPNVTSTVATANVQATPTVVHLTLTEALQVAAHNSRSFQDNKEAVYRAALALDLERDAFRGTWSSVLSSEWLTDKSTGQRVSGLQHGGDLGVSRLFKSGAEFALSVGLDLVQLLTANRVSARGIVADASLSIPLLRGAGREIVTEPLQQAERNVVYALWDFERFRRSFAVDVASEYLLVLERMNRVDTAYDNYQRLVASRKRARRLADAGRITEIEVDQALQNELTARSNWVSAQQTSAARLDNFKILLGLPPDSPIELDRSVLTDLGGQQQIDLEQSDMLNQLMAVALQQRRDLRVEEGRKADEKRAIRVAEDALRAELTLLASGHDGGSRSLSAAASDDASLDPDEGQYSALLNLDLPFERTAERNALRRAWLNYEAQQRSLEALEDNIKLQVRTAWRQLKEAQETIDIQSMALHVAQRRVESTNLFLRAGRIQIRDLLEAEDDLVSARNALVQAQVQYRITALELLRDLGTLTIDDQGGWLEDISIEVIE</sequence>
<accession>Q1JVY3</accession>
<evidence type="ECO:0000313" key="3">
    <source>
        <dbReference type="Proteomes" id="UP000005695"/>
    </source>
</evidence>
<reference evidence="2" key="1">
    <citation type="submission" date="2006-05" db="EMBL/GenBank/DDBJ databases">
        <title>Annotation of the draft genome assembly of Desulfuromonas acetoxidans DSM 684.</title>
        <authorList>
            <consortium name="US DOE Joint Genome Institute (JGI-ORNL)"/>
            <person name="Larimer F."/>
            <person name="Land M."/>
            <person name="Hauser L."/>
        </authorList>
    </citation>
    <scope>NUCLEOTIDE SEQUENCE [LARGE SCALE GENOMIC DNA]</scope>
    <source>
        <strain evidence="2">DSM 684</strain>
    </source>
</reference>